<evidence type="ECO:0000256" key="4">
    <source>
        <dbReference type="HAMAP-Rule" id="MF_00951"/>
    </source>
</evidence>
<evidence type="ECO:0000256" key="2">
    <source>
        <dbReference type="ARBA" id="ARBA00023015"/>
    </source>
</evidence>
<keyword evidence="1 4" id="KW-0889">Transcription antitermination</keyword>
<dbReference type="PANTHER" id="PTHR30265:SF7">
    <property type="entry name" value="TRANSCRIPTION ANTITERMINATION PROTEIN RFAH"/>
    <property type="match status" value="1"/>
</dbReference>
<keyword evidence="2 4" id="KW-0805">Transcription regulation</keyword>
<dbReference type="InterPro" id="IPR010215">
    <property type="entry name" value="Transcription_antiterm_RfaH"/>
</dbReference>
<dbReference type="InterPro" id="IPR006645">
    <property type="entry name" value="NGN-like_dom"/>
</dbReference>
<protein>
    <recommendedName>
        <fullName evidence="4">Transcription antitermination protein RfaH</fullName>
    </recommendedName>
</protein>
<dbReference type="GO" id="GO:0001073">
    <property type="term" value="F:transcription antitermination factor activity, DNA binding"/>
    <property type="evidence" value="ECO:0007669"/>
    <property type="project" value="UniProtKB-UniRule"/>
</dbReference>
<dbReference type="CDD" id="cd09892">
    <property type="entry name" value="NGN_SP_RfaH"/>
    <property type="match status" value="1"/>
</dbReference>
<sequence>MQAVEEKRWYLVQCKPRQDLRALANLRQQHYECLLPMRQVERISQGTLQLRSEPLFPGYLFIELDTLQDNWMPIRSTRGVSQIVRFDSQPLPVPSTVIEGVRSHTAAVTRLLQSGDRVRISTSGSFGVEAIFEAKDGTERVILLLNLLQRESRVSVPVVHVQRLAHQS</sequence>
<dbReference type="Proteomes" id="UP000307510">
    <property type="component" value="Unassembled WGS sequence"/>
</dbReference>
<dbReference type="GO" id="GO:0006354">
    <property type="term" value="P:DNA-templated transcription elongation"/>
    <property type="evidence" value="ECO:0007669"/>
    <property type="project" value="InterPro"/>
</dbReference>
<dbReference type="SMART" id="SM00738">
    <property type="entry name" value="NGN"/>
    <property type="match status" value="1"/>
</dbReference>
<comment type="function">
    <text evidence="4">Enhances distal genes transcription elongation in a specialized subset of operons that encode extracytoplasmic components.</text>
</comment>
<dbReference type="SUPFAM" id="SSF82679">
    <property type="entry name" value="N-utilization substance G protein NusG, N-terminal domain"/>
    <property type="match status" value="1"/>
</dbReference>
<dbReference type="HAMAP" id="MF_00951">
    <property type="entry name" value="RfaH"/>
    <property type="match status" value="1"/>
</dbReference>
<dbReference type="RefSeq" id="WP_138212653.1">
    <property type="nucleotide sequence ID" value="NZ_VASG01000001.1"/>
</dbReference>
<dbReference type="NCBIfam" id="TIGR01955">
    <property type="entry name" value="RfaH"/>
    <property type="match status" value="1"/>
</dbReference>
<dbReference type="Gene3D" id="3.30.70.940">
    <property type="entry name" value="NusG, N-terminal domain"/>
    <property type="match status" value="1"/>
</dbReference>
<proteinExistence type="inferred from homology"/>
<evidence type="ECO:0000256" key="3">
    <source>
        <dbReference type="ARBA" id="ARBA00023163"/>
    </source>
</evidence>
<dbReference type="InterPro" id="IPR036735">
    <property type="entry name" value="NGN_dom_sf"/>
</dbReference>
<name>A0A5R9AI71_PSENT</name>
<dbReference type="Pfam" id="PF02357">
    <property type="entry name" value="NusG"/>
    <property type="match status" value="1"/>
</dbReference>
<comment type="subunit">
    <text evidence="4">Interacts with both the nontemplate DNA and the RNA polymerase (RNAP).</text>
</comment>
<organism evidence="6 7">
    <name type="scientific">Pseudomonas nitroreducens</name>
    <dbReference type="NCBI Taxonomy" id="46680"/>
    <lineage>
        <taxon>Bacteria</taxon>
        <taxon>Pseudomonadati</taxon>
        <taxon>Pseudomonadota</taxon>
        <taxon>Gammaproteobacteria</taxon>
        <taxon>Pseudomonadales</taxon>
        <taxon>Pseudomonadaceae</taxon>
        <taxon>Pseudomonas</taxon>
    </lineage>
</organism>
<dbReference type="EMBL" id="VASG01000001">
    <property type="protein sequence ID" value="TLP78391.1"/>
    <property type="molecule type" value="Genomic_DNA"/>
</dbReference>
<keyword evidence="3 4" id="KW-0804">Transcription</keyword>
<reference evidence="6 7" key="1">
    <citation type="submission" date="2019-05" db="EMBL/GenBank/DDBJ databases">
        <authorList>
            <person name="Moore K."/>
            <person name="O'Neill P."/>
            <person name="Farbos A."/>
            <person name="Studholme D.J."/>
        </authorList>
    </citation>
    <scope>NUCLEOTIDE SEQUENCE [LARGE SCALE GENOMIC DNA]</scope>
    <source>
        <strain evidence="6 7">DSM 9128</strain>
    </source>
</reference>
<keyword evidence="4" id="KW-0238">DNA-binding</keyword>
<dbReference type="GO" id="GO:0005829">
    <property type="term" value="C:cytosol"/>
    <property type="evidence" value="ECO:0007669"/>
    <property type="project" value="TreeGrafter"/>
</dbReference>
<reference evidence="7" key="2">
    <citation type="submission" date="2019-06" db="EMBL/GenBank/DDBJ databases">
        <title>AzeR, a transcriptional regulator that responds to azelaic acid in Pseudomonas nitroreducens.</title>
        <authorList>
            <person name="Bez C."/>
            <person name="Javvadi S.G."/>
            <person name="Bertani I."/>
            <person name="Devescovi G."/>
            <person name="Studholme D.J."/>
            <person name="Geller A."/>
            <person name="Levy A."/>
            <person name="Venturi V."/>
        </authorList>
    </citation>
    <scope>NUCLEOTIDE SEQUENCE [LARGE SCALE GENOMIC DNA]</scope>
    <source>
        <strain evidence="7">DSM 9128</strain>
    </source>
</reference>
<dbReference type="GO" id="GO:0003677">
    <property type="term" value="F:DNA binding"/>
    <property type="evidence" value="ECO:0007669"/>
    <property type="project" value="UniProtKB-UniRule"/>
</dbReference>
<evidence type="ECO:0000313" key="7">
    <source>
        <dbReference type="Proteomes" id="UP000307510"/>
    </source>
</evidence>
<evidence type="ECO:0000256" key="1">
    <source>
        <dbReference type="ARBA" id="ARBA00022814"/>
    </source>
</evidence>
<accession>A0A5R9AI71</accession>
<feature type="domain" description="NusG-like N-terminal" evidence="5">
    <location>
        <begin position="6"/>
        <end position="105"/>
    </location>
</feature>
<dbReference type="NCBIfam" id="NF006534">
    <property type="entry name" value="PRK09014.1"/>
    <property type="match status" value="1"/>
</dbReference>
<dbReference type="InterPro" id="IPR043425">
    <property type="entry name" value="NusG-like"/>
</dbReference>
<evidence type="ECO:0000313" key="6">
    <source>
        <dbReference type="EMBL" id="TLP78391.1"/>
    </source>
</evidence>
<gene>
    <name evidence="4 6" type="primary">rfaH</name>
    <name evidence="6" type="ORF">FEA48_04110</name>
</gene>
<comment type="similarity">
    <text evidence="4">Belongs to the RfaH family.</text>
</comment>
<comment type="caution">
    <text evidence="6">The sequence shown here is derived from an EMBL/GenBank/DDBJ whole genome shotgun (WGS) entry which is preliminary data.</text>
</comment>
<evidence type="ECO:0000259" key="5">
    <source>
        <dbReference type="SMART" id="SM00738"/>
    </source>
</evidence>
<dbReference type="AlphaFoldDB" id="A0A5R9AI71"/>
<dbReference type="PANTHER" id="PTHR30265">
    <property type="entry name" value="RHO-INTERACTING TRANSCRIPTION TERMINATION FACTOR NUSG"/>
    <property type="match status" value="1"/>
</dbReference>